<protein>
    <submittedName>
        <fullName evidence="1">Uncharacterized protein</fullName>
    </submittedName>
</protein>
<proteinExistence type="predicted"/>
<dbReference type="Proteomes" id="UP000297245">
    <property type="component" value="Unassembled WGS sequence"/>
</dbReference>
<reference evidence="1 2" key="1">
    <citation type="journal article" date="2019" name="Nat. Ecol. Evol.">
        <title>Megaphylogeny resolves global patterns of mushroom evolution.</title>
        <authorList>
            <person name="Varga T."/>
            <person name="Krizsan K."/>
            <person name="Foldi C."/>
            <person name="Dima B."/>
            <person name="Sanchez-Garcia M."/>
            <person name="Sanchez-Ramirez S."/>
            <person name="Szollosi G.J."/>
            <person name="Szarkandi J.G."/>
            <person name="Papp V."/>
            <person name="Albert L."/>
            <person name="Andreopoulos W."/>
            <person name="Angelini C."/>
            <person name="Antonin V."/>
            <person name="Barry K.W."/>
            <person name="Bougher N.L."/>
            <person name="Buchanan P."/>
            <person name="Buyck B."/>
            <person name="Bense V."/>
            <person name="Catcheside P."/>
            <person name="Chovatia M."/>
            <person name="Cooper J."/>
            <person name="Damon W."/>
            <person name="Desjardin D."/>
            <person name="Finy P."/>
            <person name="Geml J."/>
            <person name="Haridas S."/>
            <person name="Hughes K."/>
            <person name="Justo A."/>
            <person name="Karasinski D."/>
            <person name="Kautmanova I."/>
            <person name="Kiss B."/>
            <person name="Kocsube S."/>
            <person name="Kotiranta H."/>
            <person name="LaButti K.M."/>
            <person name="Lechner B.E."/>
            <person name="Liimatainen K."/>
            <person name="Lipzen A."/>
            <person name="Lukacs Z."/>
            <person name="Mihaltcheva S."/>
            <person name="Morgado L.N."/>
            <person name="Niskanen T."/>
            <person name="Noordeloos M.E."/>
            <person name="Ohm R.A."/>
            <person name="Ortiz-Santana B."/>
            <person name="Ovrebo C."/>
            <person name="Racz N."/>
            <person name="Riley R."/>
            <person name="Savchenko A."/>
            <person name="Shiryaev A."/>
            <person name="Soop K."/>
            <person name="Spirin V."/>
            <person name="Szebenyi C."/>
            <person name="Tomsovsky M."/>
            <person name="Tulloss R.E."/>
            <person name="Uehling J."/>
            <person name="Grigoriev I.V."/>
            <person name="Vagvolgyi C."/>
            <person name="Papp T."/>
            <person name="Martin F.M."/>
            <person name="Miettinen O."/>
            <person name="Hibbett D.S."/>
            <person name="Nagy L.G."/>
        </authorList>
    </citation>
    <scope>NUCLEOTIDE SEQUENCE [LARGE SCALE GENOMIC DNA]</scope>
    <source>
        <strain evidence="1 2">CBS 962.96</strain>
    </source>
</reference>
<name>A0A4S8LYZ4_DENBC</name>
<dbReference type="AlphaFoldDB" id="A0A4S8LYZ4"/>
<organism evidence="1 2">
    <name type="scientific">Dendrothele bispora (strain CBS 962.96)</name>
    <dbReference type="NCBI Taxonomy" id="1314807"/>
    <lineage>
        <taxon>Eukaryota</taxon>
        <taxon>Fungi</taxon>
        <taxon>Dikarya</taxon>
        <taxon>Basidiomycota</taxon>
        <taxon>Agaricomycotina</taxon>
        <taxon>Agaricomycetes</taxon>
        <taxon>Agaricomycetidae</taxon>
        <taxon>Agaricales</taxon>
        <taxon>Agaricales incertae sedis</taxon>
        <taxon>Dendrothele</taxon>
    </lineage>
</organism>
<evidence type="ECO:0000313" key="2">
    <source>
        <dbReference type="Proteomes" id="UP000297245"/>
    </source>
</evidence>
<dbReference type="OrthoDB" id="2720314at2759"/>
<accession>A0A4S8LYZ4</accession>
<evidence type="ECO:0000313" key="1">
    <source>
        <dbReference type="EMBL" id="THU94927.1"/>
    </source>
</evidence>
<sequence length="338" mass="38356">MANKKRKLSGLSRVELLQAYKALNTLKKSFLYEDVDDETQADEQADKGAERWMELLDKHLEGMLTLIESRLAEPNSFSFPNMDFDILKEELDITSATHLTLKSDYDERIQKSALLGQDKYMSSENMYRHLNMLENLVPKTSEASARLWIDTLFFRSSAMVPPGKSMILNLEYAIPSTTLRSSASSTKLLGNIDPDYTAMLIDSTDAHIVFTSTQIPYIKQHLPTGFFVTEANPDGRFLDIHIPQAITEMYACARTMQKDILRGALTNGLDWIFLILYLNRDKKGGSFRQSGTLKICSRRSLTGHATVLEPEPDAIAGILSYWIENSFQDIGEDDWFQI</sequence>
<keyword evidence="2" id="KW-1185">Reference proteome</keyword>
<dbReference type="EMBL" id="ML179213">
    <property type="protein sequence ID" value="THU94927.1"/>
    <property type="molecule type" value="Genomic_DNA"/>
</dbReference>
<gene>
    <name evidence="1" type="ORF">K435DRAFT_860096</name>
</gene>